<evidence type="ECO:0000313" key="2">
    <source>
        <dbReference type="Proteomes" id="UP000076420"/>
    </source>
</evidence>
<dbReference type="Proteomes" id="UP000076420">
    <property type="component" value="Unassembled WGS sequence"/>
</dbReference>
<dbReference type="VEuPathDB" id="VectorBase:BGLB000156"/>
<evidence type="ECO:0000313" key="1">
    <source>
        <dbReference type="EnsemblMetazoa" id="BGLB000156-PA"/>
    </source>
</evidence>
<reference evidence="1" key="1">
    <citation type="submission" date="2020-05" db="UniProtKB">
        <authorList>
            <consortium name="EnsemblMetazoa"/>
        </authorList>
    </citation>
    <scope>IDENTIFICATION</scope>
    <source>
        <strain evidence="1">BB02</strain>
    </source>
</reference>
<dbReference type="AlphaFoldDB" id="A0A182YU13"/>
<accession>A0A182YU13</accession>
<sequence length="111" mass="12725">MTSSLSSCLSVLSNQRLAKLCLSCLQLAVLYLYLSLSQTIYNFVLPHQCESLISCHHREVHRSLIHKSSGCECVCVNVVCICIYTVYYTDHIQHLLKISLIHFDTNKYMKL</sequence>
<protein>
    <submittedName>
        <fullName evidence="1">Uncharacterized protein</fullName>
    </submittedName>
</protein>
<proteinExistence type="predicted"/>
<dbReference type="EnsemblMetazoa" id="BGLB000156-RA">
    <property type="protein sequence ID" value="BGLB000156-PA"/>
    <property type="gene ID" value="BGLB000156"/>
</dbReference>
<name>A0A182YU13_BIOGL</name>
<organism evidence="1 2">
    <name type="scientific">Biomphalaria glabrata</name>
    <name type="common">Bloodfluke planorb</name>
    <name type="synonym">Freshwater snail</name>
    <dbReference type="NCBI Taxonomy" id="6526"/>
    <lineage>
        <taxon>Eukaryota</taxon>
        <taxon>Metazoa</taxon>
        <taxon>Spiralia</taxon>
        <taxon>Lophotrochozoa</taxon>
        <taxon>Mollusca</taxon>
        <taxon>Gastropoda</taxon>
        <taxon>Heterobranchia</taxon>
        <taxon>Euthyneura</taxon>
        <taxon>Panpulmonata</taxon>
        <taxon>Hygrophila</taxon>
        <taxon>Lymnaeoidea</taxon>
        <taxon>Planorbidae</taxon>
        <taxon>Biomphalaria</taxon>
    </lineage>
</organism>